<dbReference type="EMBL" id="CADEPI010000163">
    <property type="protein sequence ID" value="CAB3378402.1"/>
    <property type="molecule type" value="Genomic_DNA"/>
</dbReference>
<dbReference type="SUPFAM" id="SSF50494">
    <property type="entry name" value="Trypsin-like serine proteases"/>
    <property type="match status" value="1"/>
</dbReference>
<evidence type="ECO:0000256" key="1">
    <source>
        <dbReference type="ARBA" id="ARBA00023157"/>
    </source>
</evidence>
<dbReference type="Proteomes" id="UP000494165">
    <property type="component" value="Unassembled WGS sequence"/>
</dbReference>
<keyword evidence="1" id="KW-1015">Disulfide bond</keyword>
<dbReference type="CDD" id="cd00190">
    <property type="entry name" value="Tryp_SPc"/>
    <property type="match status" value="1"/>
</dbReference>
<evidence type="ECO:0000313" key="5">
    <source>
        <dbReference type="Proteomes" id="UP000494165"/>
    </source>
</evidence>
<evidence type="ECO:0000259" key="3">
    <source>
        <dbReference type="PROSITE" id="PS50240"/>
    </source>
</evidence>
<dbReference type="Gene3D" id="2.40.10.10">
    <property type="entry name" value="Trypsin-like serine proteases"/>
    <property type="match status" value="1"/>
</dbReference>
<comment type="similarity">
    <text evidence="2">Belongs to the peptidase S1 family. CLIP subfamily.</text>
</comment>
<dbReference type="InterPro" id="IPR001314">
    <property type="entry name" value="Peptidase_S1A"/>
</dbReference>
<feature type="domain" description="Peptidase S1" evidence="3">
    <location>
        <begin position="28"/>
        <end position="256"/>
    </location>
</feature>
<keyword evidence="5" id="KW-1185">Reference proteome</keyword>
<sequence>MSVQTMCLALTFCATIFLGAVVECIVYVKNGREANLGDFPWQVSIRDLSPSVHECGGVIISKSWVLTTGTCLKGVVNPLISTGTIDILNPGIVYEVGLIRNHPDYQQYSNSNDIALLKTRFDINFNDFTKSIPLTDDPVSAYNKGDLAGWGLDHYEAALYSKYLRMTEMTVMDSEVCRSLFSQKNVPLGGDQFCAGSAITGACRGDEGGGFVSRRQNSDEILLVGLISDNFCSLNNFPTAFTDVYFHREWIRNITGI</sequence>
<dbReference type="OrthoDB" id="10059102at2759"/>
<dbReference type="GO" id="GO:0006508">
    <property type="term" value="P:proteolysis"/>
    <property type="evidence" value="ECO:0007669"/>
    <property type="project" value="InterPro"/>
</dbReference>
<name>A0A8S1DF50_9INSE</name>
<reference evidence="4 5" key="1">
    <citation type="submission" date="2020-04" db="EMBL/GenBank/DDBJ databases">
        <authorList>
            <person name="Alioto T."/>
            <person name="Alioto T."/>
            <person name="Gomez Garrido J."/>
        </authorList>
    </citation>
    <scope>NUCLEOTIDE SEQUENCE [LARGE SCALE GENOMIC DNA]</scope>
</reference>
<proteinExistence type="inferred from homology"/>
<dbReference type="PRINTS" id="PR00722">
    <property type="entry name" value="CHYMOTRYPSIN"/>
</dbReference>
<organism evidence="4 5">
    <name type="scientific">Cloeon dipterum</name>
    <dbReference type="NCBI Taxonomy" id="197152"/>
    <lineage>
        <taxon>Eukaryota</taxon>
        <taxon>Metazoa</taxon>
        <taxon>Ecdysozoa</taxon>
        <taxon>Arthropoda</taxon>
        <taxon>Hexapoda</taxon>
        <taxon>Insecta</taxon>
        <taxon>Pterygota</taxon>
        <taxon>Palaeoptera</taxon>
        <taxon>Ephemeroptera</taxon>
        <taxon>Pisciforma</taxon>
        <taxon>Baetidae</taxon>
        <taxon>Cloeon</taxon>
    </lineage>
</organism>
<dbReference type="Pfam" id="PF00089">
    <property type="entry name" value="Trypsin"/>
    <property type="match status" value="1"/>
</dbReference>
<dbReference type="InterPro" id="IPR001254">
    <property type="entry name" value="Trypsin_dom"/>
</dbReference>
<dbReference type="InterPro" id="IPR009003">
    <property type="entry name" value="Peptidase_S1_PA"/>
</dbReference>
<dbReference type="FunFam" id="2.40.10.10:FF:000068">
    <property type="entry name" value="transmembrane protease serine 2"/>
    <property type="match status" value="1"/>
</dbReference>
<evidence type="ECO:0000313" key="4">
    <source>
        <dbReference type="EMBL" id="CAB3378402.1"/>
    </source>
</evidence>
<dbReference type="InterPro" id="IPR051487">
    <property type="entry name" value="Ser/Thr_Proteases_Immune/Dev"/>
</dbReference>
<dbReference type="InterPro" id="IPR043504">
    <property type="entry name" value="Peptidase_S1_PA_chymotrypsin"/>
</dbReference>
<dbReference type="GO" id="GO:0004252">
    <property type="term" value="F:serine-type endopeptidase activity"/>
    <property type="evidence" value="ECO:0007669"/>
    <property type="project" value="InterPro"/>
</dbReference>
<dbReference type="SMART" id="SM00020">
    <property type="entry name" value="Tryp_SPc"/>
    <property type="match status" value="1"/>
</dbReference>
<gene>
    <name evidence="4" type="ORF">CLODIP_2_CD09867</name>
</gene>
<dbReference type="PROSITE" id="PS50240">
    <property type="entry name" value="TRYPSIN_DOM"/>
    <property type="match status" value="1"/>
</dbReference>
<protein>
    <recommendedName>
        <fullName evidence="3">Peptidase S1 domain-containing protein</fullName>
    </recommendedName>
</protein>
<evidence type="ECO:0000256" key="2">
    <source>
        <dbReference type="ARBA" id="ARBA00024195"/>
    </source>
</evidence>
<accession>A0A8S1DF50</accession>
<dbReference type="PANTHER" id="PTHR24256">
    <property type="entry name" value="TRYPTASE-RELATED"/>
    <property type="match status" value="1"/>
</dbReference>
<comment type="caution">
    <text evidence="4">The sequence shown here is derived from an EMBL/GenBank/DDBJ whole genome shotgun (WGS) entry which is preliminary data.</text>
</comment>
<dbReference type="AlphaFoldDB" id="A0A8S1DF50"/>